<dbReference type="EMBL" id="KU144978">
    <property type="protein sequence ID" value="AMK59299.1"/>
    <property type="molecule type" value="Genomic_DNA"/>
</dbReference>
<proteinExistence type="predicted"/>
<dbReference type="Pfam" id="PF07883">
    <property type="entry name" value="Cupin_2"/>
    <property type="match status" value="1"/>
</dbReference>
<name>A0A126SYC3_9BACT</name>
<dbReference type="GO" id="GO:0006355">
    <property type="term" value="P:regulation of DNA-templated transcription"/>
    <property type="evidence" value="ECO:0007669"/>
    <property type="project" value="InterPro"/>
</dbReference>
<dbReference type="SUPFAM" id="SSF51182">
    <property type="entry name" value="RmlC-like cupins"/>
    <property type="match status" value="2"/>
</dbReference>
<feature type="domain" description="AraC-type arabinose-binding/dimerisation" evidence="3">
    <location>
        <begin position="227"/>
        <end position="276"/>
    </location>
</feature>
<dbReference type="GO" id="GO:0046872">
    <property type="term" value="F:metal ion binding"/>
    <property type="evidence" value="ECO:0007669"/>
    <property type="project" value="UniProtKB-KW"/>
</dbReference>
<dbReference type="InterPro" id="IPR013096">
    <property type="entry name" value="Cupin_2"/>
</dbReference>
<reference evidence="5" key="1">
    <citation type="journal article" date="2016" name="Appl. Environ. Microbiol.">
        <title>Functional Metagenomics of a Biostimulated Petroleum-Contaminated Soil Reveals an Extraordinary Diversity of Extradiol Dioxygenases.</title>
        <authorList>
            <person name="Terron-Gonzalez L."/>
            <person name="Martin-Cabello G."/>
            <person name="Ferrer M."/>
            <person name="Santero E."/>
        </authorList>
    </citation>
    <scope>NUCLEOTIDE SEQUENCE</scope>
</reference>
<dbReference type="InterPro" id="IPR051610">
    <property type="entry name" value="GPI/OXD"/>
</dbReference>
<dbReference type="InterPro" id="IPR011051">
    <property type="entry name" value="RmlC_Cupin_sf"/>
</dbReference>
<evidence type="ECO:0000313" key="5">
    <source>
        <dbReference type="EMBL" id="AMK59299.1"/>
    </source>
</evidence>
<dbReference type="InterPro" id="IPR014710">
    <property type="entry name" value="RmlC-like_jellyroll"/>
</dbReference>
<dbReference type="PANTHER" id="PTHR35848:SF6">
    <property type="entry name" value="CUPIN TYPE-2 DOMAIN-CONTAINING PROTEIN"/>
    <property type="match status" value="1"/>
</dbReference>
<dbReference type="PANTHER" id="PTHR35848">
    <property type="entry name" value="OXALATE-BINDING PROTEIN"/>
    <property type="match status" value="1"/>
</dbReference>
<evidence type="ECO:0000259" key="3">
    <source>
        <dbReference type="Pfam" id="PF02311"/>
    </source>
</evidence>
<dbReference type="AlphaFoldDB" id="A0A126SYC3"/>
<keyword evidence="1" id="KW-0479">Metal-binding</keyword>
<dbReference type="InterPro" id="IPR003313">
    <property type="entry name" value="AraC-bd"/>
</dbReference>
<evidence type="ECO:0000256" key="2">
    <source>
        <dbReference type="ARBA" id="ARBA00023125"/>
    </source>
</evidence>
<protein>
    <submittedName>
        <fullName evidence="5">Cupin 2 conserved barrel domain protein</fullName>
    </submittedName>
</protein>
<keyword evidence="2" id="KW-0238">DNA-binding</keyword>
<accession>A0A126SYC3</accession>
<sequence length="301" mass="33040">MLYGGIFTLHAETAPSAPSADPRLHPGEARVLNLDPKQYKEVVPGKVSMRHWFGTNVSVAMFRVLPGEDEAPRAALHSHGTEVAVQMKGDGTMFDEAGNAYPLREGDVMLVRAGVKHTGEFGKSENVILSIVTPPRPEYPAENGVAYFPGSGKPAAQQAPSLEGDQGPPVRILFNLNTIAEQMDTVIPGQLYFKHWHGEDVSVGAFRMVRNEKGHFPGQLNKHGEEVALLAKGALNMEIDGKPYHVAEGEVLLIPPYMPHVGTCETDDCMLISWFTPNRLSEWGPEGNKNPELRFLDKKKK</sequence>
<dbReference type="Gene3D" id="2.60.120.10">
    <property type="entry name" value="Jelly Rolls"/>
    <property type="match status" value="2"/>
</dbReference>
<dbReference type="Pfam" id="PF02311">
    <property type="entry name" value="AraC_binding"/>
    <property type="match status" value="1"/>
</dbReference>
<organism evidence="5">
    <name type="scientific">uncultured bacterium UPO50</name>
    <dbReference type="NCBI Taxonomy" id="1776975"/>
    <lineage>
        <taxon>Bacteria</taxon>
        <taxon>environmental samples</taxon>
    </lineage>
</organism>
<evidence type="ECO:0000259" key="4">
    <source>
        <dbReference type="Pfam" id="PF07883"/>
    </source>
</evidence>
<dbReference type="GO" id="GO:0003677">
    <property type="term" value="F:DNA binding"/>
    <property type="evidence" value="ECO:0007669"/>
    <property type="project" value="UniProtKB-KW"/>
</dbReference>
<evidence type="ECO:0000256" key="1">
    <source>
        <dbReference type="ARBA" id="ARBA00022723"/>
    </source>
</evidence>
<feature type="domain" description="Cupin type-2" evidence="4">
    <location>
        <begin position="61"/>
        <end position="122"/>
    </location>
</feature>